<keyword evidence="1" id="KW-1133">Transmembrane helix</keyword>
<proteinExistence type="predicted"/>
<reference evidence="2 3" key="1">
    <citation type="submission" date="2018-08" db="EMBL/GenBank/DDBJ databases">
        <title>The draft genome of Acinetobacter sichuanensis strain WCHAc060041.</title>
        <authorList>
            <person name="Qin J."/>
            <person name="Feng Y."/>
            <person name="Zong Z."/>
        </authorList>
    </citation>
    <scope>NUCLEOTIDE SEQUENCE [LARGE SCALE GENOMIC DNA]</scope>
    <source>
        <strain evidence="2 3">WCHAc060041</strain>
    </source>
</reference>
<accession>A0A371YU40</accession>
<keyword evidence="1" id="KW-0472">Membrane</keyword>
<dbReference type="AlphaFoldDB" id="A0A371YU40"/>
<dbReference type="EMBL" id="PYIX02000003">
    <property type="protein sequence ID" value="RFC84961.1"/>
    <property type="molecule type" value="Genomic_DNA"/>
</dbReference>
<evidence type="ECO:0000313" key="2">
    <source>
        <dbReference type="EMBL" id="RFC84961.1"/>
    </source>
</evidence>
<evidence type="ECO:0000313" key="3">
    <source>
        <dbReference type="Proteomes" id="UP000240957"/>
    </source>
</evidence>
<evidence type="ECO:0000256" key="1">
    <source>
        <dbReference type="SAM" id="Phobius"/>
    </source>
</evidence>
<gene>
    <name evidence="2" type="ORF">C9E89_003375</name>
</gene>
<organism evidence="2 3">
    <name type="scientific">Acinetobacter sichuanensis</name>
    <dbReference type="NCBI Taxonomy" id="2136183"/>
    <lineage>
        <taxon>Bacteria</taxon>
        <taxon>Pseudomonadati</taxon>
        <taxon>Pseudomonadota</taxon>
        <taxon>Gammaproteobacteria</taxon>
        <taxon>Moraxellales</taxon>
        <taxon>Moraxellaceae</taxon>
        <taxon>Acinetobacter</taxon>
    </lineage>
</organism>
<feature type="transmembrane region" description="Helical" evidence="1">
    <location>
        <begin position="28"/>
        <end position="50"/>
    </location>
</feature>
<keyword evidence="1" id="KW-0812">Transmembrane</keyword>
<sequence length="79" mass="9138">MFGVLTQSLGEFYMKFILDFVSGYGRGILYMIVLISNLFLLFYLLVMLVVGCKKIKQKGGTFCFCYFYISLRQCGLKDM</sequence>
<comment type="caution">
    <text evidence="2">The sequence shown here is derived from an EMBL/GenBank/DDBJ whole genome shotgun (WGS) entry which is preliminary data.</text>
</comment>
<dbReference type="Proteomes" id="UP000240957">
    <property type="component" value="Unassembled WGS sequence"/>
</dbReference>
<name>A0A371YU40_9GAMM</name>
<protein>
    <submittedName>
        <fullName evidence="2">Uncharacterized protein</fullName>
    </submittedName>
</protein>